<dbReference type="InterPro" id="IPR011712">
    <property type="entry name" value="Sig_transdc_His_kin_sub3_dim/P"/>
</dbReference>
<evidence type="ECO:0000256" key="3">
    <source>
        <dbReference type="ARBA" id="ARBA00022679"/>
    </source>
</evidence>
<dbReference type="InterPro" id="IPR017171">
    <property type="entry name" value="Sig_transdc_His_kinase_MctS"/>
</dbReference>
<sequence length="443" mass="48133">MRLRSKILLLAILPLLAALGLIALAVQHQERSLARSEHELVERAYLDARRAELRNYVALAASTIAPLYARADADPALREQALRLLASLDYGRDGYFFVYDLQGTVLMHARQPELVGRNLWELRDPQGRPTIQRLIAQAKAGGGFVDYPWPKPSSGEAAPKLGYVIALERWGWMIGTGLYTDDIQATLAELGRQANRNIATTLLAIAGIAALGIAAVSAGALALNLSEHRVAESKLRLLARQVQASQEEERTRLARELHDGVSQTLVSTKLLVEAAQASGATEPLGRALERLEACLDEVRHLSHRLRPALLDTLGLPAALQHLAGEIEEAAGLPVELRLDGAARELPAELKTALFRVAQEGLTNAVKHAQAAHIELQLGFEPGAVRLQIRDDGRGFDERAVRLHPEQGIGLRNMRERLAALGGHFEIQSEAGAGTTLLAMLSTT</sequence>
<keyword evidence="6" id="KW-1133">Transmembrane helix</keyword>
<evidence type="ECO:0000256" key="5">
    <source>
        <dbReference type="ARBA" id="ARBA00022777"/>
    </source>
</evidence>
<dbReference type="AlphaFoldDB" id="A0A931J9W5"/>
<keyword evidence="7" id="KW-0902">Two-component regulatory system</keyword>
<dbReference type="InterPro" id="IPR050482">
    <property type="entry name" value="Sensor_HK_TwoCompSys"/>
</dbReference>
<keyword evidence="5" id="KW-0418">Kinase</keyword>
<evidence type="ECO:0000256" key="4">
    <source>
        <dbReference type="ARBA" id="ARBA00022692"/>
    </source>
</evidence>
<organism evidence="10 11">
    <name type="scientific">Inhella proteolytica</name>
    <dbReference type="NCBI Taxonomy" id="2795029"/>
    <lineage>
        <taxon>Bacteria</taxon>
        <taxon>Pseudomonadati</taxon>
        <taxon>Pseudomonadota</taxon>
        <taxon>Betaproteobacteria</taxon>
        <taxon>Burkholderiales</taxon>
        <taxon>Sphaerotilaceae</taxon>
        <taxon>Inhella</taxon>
    </lineage>
</organism>
<dbReference type="SUPFAM" id="SSF55874">
    <property type="entry name" value="ATPase domain of HSP90 chaperone/DNA topoisomerase II/histidine kinase"/>
    <property type="match status" value="1"/>
</dbReference>
<proteinExistence type="predicted"/>
<dbReference type="CDD" id="cd16917">
    <property type="entry name" value="HATPase_UhpB-NarQ-NarX-like"/>
    <property type="match status" value="1"/>
</dbReference>
<dbReference type="GO" id="GO:0005886">
    <property type="term" value="C:plasma membrane"/>
    <property type="evidence" value="ECO:0007669"/>
    <property type="project" value="UniProtKB-SubCell"/>
</dbReference>
<evidence type="ECO:0000259" key="9">
    <source>
        <dbReference type="PROSITE" id="PS50109"/>
    </source>
</evidence>
<dbReference type="Gene3D" id="3.30.450.20">
    <property type="entry name" value="PAS domain"/>
    <property type="match status" value="1"/>
</dbReference>
<dbReference type="SMART" id="SM01049">
    <property type="entry name" value="Cache_2"/>
    <property type="match status" value="1"/>
</dbReference>
<dbReference type="Gene3D" id="3.30.565.10">
    <property type="entry name" value="Histidine kinase-like ATPase, C-terminal domain"/>
    <property type="match status" value="1"/>
</dbReference>
<evidence type="ECO:0000313" key="10">
    <source>
        <dbReference type="EMBL" id="MBH9579477.1"/>
    </source>
</evidence>
<dbReference type="InterPro" id="IPR036890">
    <property type="entry name" value="HATPase_C_sf"/>
</dbReference>
<keyword evidence="11" id="KW-1185">Reference proteome</keyword>
<evidence type="ECO:0000256" key="1">
    <source>
        <dbReference type="ARBA" id="ARBA00004651"/>
    </source>
</evidence>
<dbReference type="PROSITE" id="PS50109">
    <property type="entry name" value="HIS_KIN"/>
    <property type="match status" value="1"/>
</dbReference>
<dbReference type="GO" id="GO:0046983">
    <property type="term" value="F:protein dimerization activity"/>
    <property type="evidence" value="ECO:0007669"/>
    <property type="project" value="InterPro"/>
</dbReference>
<gene>
    <name evidence="10" type="ORF">I7X39_21475</name>
</gene>
<dbReference type="Pfam" id="PF02518">
    <property type="entry name" value="HATPase_c"/>
    <property type="match status" value="1"/>
</dbReference>
<dbReference type="Pfam" id="PF07730">
    <property type="entry name" value="HisKA_3"/>
    <property type="match status" value="1"/>
</dbReference>
<dbReference type="PANTHER" id="PTHR24421">
    <property type="entry name" value="NITRATE/NITRITE SENSOR PROTEIN NARX-RELATED"/>
    <property type="match status" value="1"/>
</dbReference>
<keyword evidence="2" id="KW-1003">Cell membrane</keyword>
<keyword evidence="3" id="KW-0808">Transferase</keyword>
<dbReference type="Pfam" id="PF17200">
    <property type="entry name" value="sCache_2"/>
    <property type="match status" value="1"/>
</dbReference>
<evidence type="ECO:0000256" key="8">
    <source>
        <dbReference type="ARBA" id="ARBA00023136"/>
    </source>
</evidence>
<evidence type="ECO:0000313" key="11">
    <source>
        <dbReference type="Proteomes" id="UP000613266"/>
    </source>
</evidence>
<dbReference type="InterPro" id="IPR033480">
    <property type="entry name" value="sCache_2"/>
</dbReference>
<dbReference type="RefSeq" id="WP_198113427.1">
    <property type="nucleotide sequence ID" value="NZ_JAEDAK010000023.1"/>
</dbReference>
<dbReference type="EMBL" id="JAEDAK010000023">
    <property type="protein sequence ID" value="MBH9579477.1"/>
    <property type="molecule type" value="Genomic_DNA"/>
</dbReference>
<accession>A0A931J9W5</accession>
<protein>
    <submittedName>
        <fullName evidence="10">Cache domain-containing protein</fullName>
    </submittedName>
</protein>
<dbReference type="SMART" id="SM00387">
    <property type="entry name" value="HATPase_c"/>
    <property type="match status" value="1"/>
</dbReference>
<dbReference type="InterPro" id="IPR005467">
    <property type="entry name" value="His_kinase_dom"/>
</dbReference>
<feature type="domain" description="Histidine kinase" evidence="9">
    <location>
        <begin position="252"/>
        <end position="443"/>
    </location>
</feature>
<evidence type="ECO:0000256" key="2">
    <source>
        <dbReference type="ARBA" id="ARBA00022475"/>
    </source>
</evidence>
<comment type="caution">
    <text evidence="10">The sequence shown here is derived from an EMBL/GenBank/DDBJ whole genome shotgun (WGS) entry which is preliminary data.</text>
</comment>
<keyword evidence="4" id="KW-0812">Transmembrane</keyword>
<dbReference type="Proteomes" id="UP000613266">
    <property type="component" value="Unassembled WGS sequence"/>
</dbReference>
<evidence type="ECO:0000256" key="6">
    <source>
        <dbReference type="ARBA" id="ARBA00022989"/>
    </source>
</evidence>
<keyword evidence="8" id="KW-0472">Membrane</keyword>
<dbReference type="InterPro" id="IPR003594">
    <property type="entry name" value="HATPase_dom"/>
</dbReference>
<comment type="subcellular location">
    <subcellularLocation>
        <location evidence="1">Cell membrane</location>
        <topology evidence="1">Multi-pass membrane protein</topology>
    </subcellularLocation>
</comment>
<reference evidence="10" key="1">
    <citation type="submission" date="2020-12" db="EMBL/GenBank/DDBJ databases">
        <title>The genome sequence of Inhella sp. 1Y17.</title>
        <authorList>
            <person name="Liu Y."/>
        </authorList>
    </citation>
    <scope>NUCLEOTIDE SEQUENCE</scope>
    <source>
        <strain evidence="10">1Y17</strain>
    </source>
</reference>
<dbReference type="PIRSF" id="PIRSF037314">
    <property type="entry name" value="STHK_MctS"/>
    <property type="match status" value="1"/>
</dbReference>
<dbReference type="GO" id="GO:0000155">
    <property type="term" value="F:phosphorelay sensor kinase activity"/>
    <property type="evidence" value="ECO:0007669"/>
    <property type="project" value="InterPro"/>
</dbReference>
<name>A0A931J9W5_9BURK</name>
<dbReference type="CDD" id="cd18774">
    <property type="entry name" value="PDC2_HK_sensor"/>
    <property type="match status" value="1"/>
</dbReference>
<dbReference type="Gene3D" id="1.20.5.1930">
    <property type="match status" value="1"/>
</dbReference>
<evidence type="ECO:0000256" key="7">
    <source>
        <dbReference type="ARBA" id="ARBA00023012"/>
    </source>
</evidence>